<dbReference type="Proteomes" id="UP000009236">
    <property type="component" value="Chromosome"/>
</dbReference>
<comment type="cofactor">
    <cofactor evidence="1">
        <name>Mg(2+)</name>
        <dbReference type="ChEBI" id="CHEBI:18420"/>
    </cofactor>
</comment>
<dbReference type="Pfam" id="PF00459">
    <property type="entry name" value="Inositol_P"/>
    <property type="match status" value="1"/>
</dbReference>
<dbReference type="InterPro" id="IPR000760">
    <property type="entry name" value="Inositol_monophosphatase-like"/>
</dbReference>
<feature type="binding site" evidence="1">
    <location>
        <position position="75"/>
    </location>
    <ligand>
        <name>Mg(2+)</name>
        <dbReference type="ChEBI" id="CHEBI:18420"/>
        <label>1</label>
        <note>catalytic</note>
    </ligand>
</feature>
<dbReference type="Gene3D" id="3.40.190.80">
    <property type="match status" value="1"/>
</dbReference>
<dbReference type="Gene3D" id="3.30.540.10">
    <property type="entry name" value="Fructose-1,6-Bisphosphatase, subunit A, domain 1"/>
    <property type="match status" value="1"/>
</dbReference>
<dbReference type="CDD" id="cd01638">
    <property type="entry name" value="CysQ"/>
    <property type="match status" value="1"/>
</dbReference>
<dbReference type="KEGG" id="iva:Isova_2379"/>
<dbReference type="eggNOG" id="COG1218">
    <property type="taxonomic scope" value="Bacteria"/>
</dbReference>
<keyword evidence="1" id="KW-0460">Magnesium</keyword>
<feature type="binding site" evidence="1">
    <location>
        <position position="93"/>
    </location>
    <ligand>
        <name>Mg(2+)</name>
        <dbReference type="ChEBI" id="CHEBI:18420"/>
        <label>2</label>
    </ligand>
</feature>
<feature type="binding site" evidence="1">
    <location>
        <position position="226"/>
    </location>
    <ligand>
        <name>Mg(2+)</name>
        <dbReference type="ChEBI" id="CHEBI:18420"/>
        <label>1</label>
        <note>catalytic</note>
    </ligand>
</feature>
<organism evidence="3">
    <name type="scientific">Isoptericola variabilis (strain 225)</name>
    <dbReference type="NCBI Taxonomy" id="743718"/>
    <lineage>
        <taxon>Bacteria</taxon>
        <taxon>Bacillati</taxon>
        <taxon>Actinomycetota</taxon>
        <taxon>Actinomycetes</taxon>
        <taxon>Micrococcales</taxon>
        <taxon>Promicromonosporaceae</taxon>
        <taxon>Isoptericola</taxon>
    </lineage>
</organism>
<sequence length="289" mass="29867">MSRQSPPPPDASHDDASLAVALARSAGRVLLGLRDDAGRTGLAGRALRDAGDAAAQAWLAAALGHARPGDAVLSEEAADDPARLLADRVWIVDPLDGTREFAERTPDGGWRDDFAVHIALWERGAGLSAGAVALPARGVVHGTVGAGPQQPADDVDHVDHVDDVLAGRRPLRLAASRSRPPAFVTALAARGDVELVPMGSAGVKVAAVVEGTVDAYVHAGGQYEWDSAAPVAVASAAGLVCTRLDGSPLEYNRPDPWLPDLFVCHPALAPHLRAALSQTGPRSKEGAQP</sequence>
<dbReference type="InterPro" id="IPR050725">
    <property type="entry name" value="CysQ/Inositol_MonoPase"/>
</dbReference>
<protein>
    <submittedName>
        <fullName evidence="2">Inositol monophosphatase</fullName>
    </submittedName>
</protein>
<dbReference type="EMBL" id="CP002810">
    <property type="protein sequence ID" value="AEG45094.1"/>
    <property type="molecule type" value="Genomic_DNA"/>
</dbReference>
<feature type="binding site" evidence="1">
    <location>
        <position position="95"/>
    </location>
    <ligand>
        <name>Mg(2+)</name>
        <dbReference type="ChEBI" id="CHEBI:18420"/>
        <label>1</label>
        <note>catalytic</note>
    </ligand>
</feature>
<evidence type="ECO:0000256" key="1">
    <source>
        <dbReference type="PIRSR" id="PIRSR600760-2"/>
    </source>
</evidence>
<dbReference type="SUPFAM" id="SSF56655">
    <property type="entry name" value="Carbohydrate phosphatase"/>
    <property type="match status" value="1"/>
</dbReference>
<dbReference type="HOGENOM" id="CLU_071517_0_0_11"/>
<evidence type="ECO:0000313" key="2">
    <source>
        <dbReference type="EMBL" id="AEG45094.1"/>
    </source>
</evidence>
<dbReference type="PANTHER" id="PTHR43028">
    <property type="entry name" value="3'(2'),5'-BISPHOSPHATE NUCLEOTIDASE 1"/>
    <property type="match status" value="1"/>
</dbReference>
<dbReference type="GO" id="GO:0050427">
    <property type="term" value="P:3'-phosphoadenosine 5'-phosphosulfate metabolic process"/>
    <property type="evidence" value="ECO:0007669"/>
    <property type="project" value="TreeGrafter"/>
</dbReference>
<dbReference type="PANTHER" id="PTHR43028:SF5">
    <property type="entry name" value="3'(2'),5'-BISPHOSPHATE NUCLEOTIDASE 1"/>
    <property type="match status" value="1"/>
</dbReference>
<dbReference type="AlphaFoldDB" id="F6FRZ7"/>
<keyword evidence="1" id="KW-0479">Metal-binding</keyword>
<gene>
    <name evidence="2" type="ordered locus">Isova_2379</name>
</gene>
<name>F6FRZ7_ISOV2</name>
<feature type="binding site" evidence="1">
    <location>
        <position position="96"/>
    </location>
    <ligand>
        <name>Mg(2+)</name>
        <dbReference type="ChEBI" id="CHEBI:18420"/>
        <label>1</label>
        <note>catalytic</note>
    </ligand>
</feature>
<evidence type="ECO:0000313" key="3">
    <source>
        <dbReference type="Proteomes" id="UP000009236"/>
    </source>
</evidence>
<accession>F6FRZ7</accession>
<proteinExistence type="predicted"/>
<dbReference type="RefSeq" id="WP_013839485.1">
    <property type="nucleotide sequence ID" value="NC_015588.1"/>
</dbReference>
<keyword evidence="3" id="KW-1185">Reference proteome</keyword>
<dbReference type="GO" id="GO:0008441">
    <property type="term" value="F:3'(2'),5'-bisphosphate nucleotidase activity"/>
    <property type="evidence" value="ECO:0007669"/>
    <property type="project" value="TreeGrafter"/>
</dbReference>
<dbReference type="GO" id="GO:0046872">
    <property type="term" value="F:metal ion binding"/>
    <property type="evidence" value="ECO:0007669"/>
    <property type="project" value="UniProtKB-KW"/>
</dbReference>
<dbReference type="PRINTS" id="PR00377">
    <property type="entry name" value="IMPHPHTASES"/>
</dbReference>
<dbReference type="GO" id="GO:0000103">
    <property type="term" value="P:sulfate assimilation"/>
    <property type="evidence" value="ECO:0007669"/>
    <property type="project" value="TreeGrafter"/>
</dbReference>
<reference evidence="2 3" key="1">
    <citation type="submission" date="2011-05" db="EMBL/GenBank/DDBJ databases">
        <title>Complete sequence of Isoptericola variabilis 225.</title>
        <authorList>
            <consortium name="US DOE Joint Genome Institute"/>
            <person name="Lucas S."/>
            <person name="Han J."/>
            <person name="Lapidus A."/>
            <person name="Cheng J.-F."/>
            <person name="Goodwin L."/>
            <person name="Pitluck S."/>
            <person name="Peters L."/>
            <person name="Mikhailova N."/>
            <person name="Zeytun A."/>
            <person name="Han C."/>
            <person name="Tapia R."/>
            <person name="Land M."/>
            <person name="Hauser L."/>
            <person name="Kyrpides N."/>
            <person name="Ivanova N."/>
            <person name="Pagani I."/>
            <person name="Siebers A."/>
            <person name="Allgaier M."/>
            <person name="Thelen M."/>
            <person name="Hugenholtz P."/>
            <person name="Gladden J."/>
            <person name="Woyke T."/>
        </authorList>
    </citation>
    <scope>NUCLEOTIDE SEQUENCE [LARGE SCALE GENOMIC DNA]</scope>
    <source>
        <strain evidence="3">225</strain>
    </source>
</reference>
<dbReference type="STRING" id="743718.Isova_2379"/>